<feature type="region of interest" description="Disordered" evidence="11">
    <location>
        <begin position="28"/>
        <end position="49"/>
    </location>
</feature>
<evidence type="ECO:0000256" key="3">
    <source>
        <dbReference type="ARBA" id="ARBA00022527"/>
    </source>
</evidence>
<dbReference type="InterPro" id="IPR011009">
    <property type="entry name" value="Kinase-like_dom_sf"/>
</dbReference>
<dbReference type="OMA" id="CLESEYF"/>
<keyword evidence="8 10" id="KW-0067">ATP-binding</keyword>
<dbReference type="GO" id="GO:0004693">
    <property type="term" value="F:cyclin-dependent protein serine/threonine kinase activity"/>
    <property type="evidence" value="ECO:0007669"/>
    <property type="project" value="TreeGrafter"/>
</dbReference>
<dbReference type="PANTHER" id="PTHR24056:SF0">
    <property type="entry name" value="CYCLIN-DEPENDENT KINASE 7"/>
    <property type="match status" value="1"/>
</dbReference>
<dbReference type="PROSITE" id="PS50011">
    <property type="entry name" value="PROTEIN_KINASE_DOM"/>
    <property type="match status" value="1"/>
</dbReference>
<evidence type="ECO:0000256" key="11">
    <source>
        <dbReference type="SAM" id="MobiDB-lite"/>
    </source>
</evidence>
<dbReference type="Pfam" id="PF00069">
    <property type="entry name" value="Pkinase"/>
    <property type="match status" value="1"/>
</dbReference>
<dbReference type="PANTHER" id="PTHR24056">
    <property type="entry name" value="CELL DIVISION PROTEIN KINASE"/>
    <property type="match status" value="1"/>
</dbReference>
<proteinExistence type="inferred from homology"/>
<feature type="compositionally biased region" description="Basic residues" evidence="11">
    <location>
        <begin position="29"/>
        <end position="38"/>
    </location>
</feature>
<dbReference type="Gene3D" id="1.10.510.10">
    <property type="entry name" value="Transferase(Phosphotransferase) domain 1"/>
    <property type="match status" value="1"/>
</dbReference>
<feature type="domain" description="Protein kinase" evidence="12">
    <location>
        <begin position="4"/>
        <end position="310"/>
    </location>
</feature>
<dbReference type="GO" id="GO:0070985">
    <property type="term" value="C:transcription factor TFIIK complex"/>
    <property type="evidence" value="ECO:0007669"/>
    <property type="project" value="InterPro"/>
</dbReference>
<dbReference type="AlphaFoldDB" id="A0A1Y5ID12"/>
<dbReference type="SUPFAM" id="SSF56112">
    <property type="entry name" value="Protein kinase-like (PK-like)"/>
    <property type="match status" value="1"/>
</dbReference>
<evidence type="ECO:0000313" key="13">
    <source>
        <dbReference type="EMBL" id="OUS47490.1"/>
    </source>
</evidence>
<dbReference type="EMBL" id="KZ155778">
    <property type="protein sequence ID" value="OUS47490.1"/>
    <property type="molecule type" value="Genomic_DNA"/>
</dbReference>
<name>A0A1Y5ID12_OSTTA</name>
<dbReference type="InterPro" id="IPR008271">
    <property type="entry name" value="Ser/Thr_kinase_AS"/>
</dbReference>
<accession>A0A1Y5ID12</accession>
<feature type="compositionally biased region" description="Basic and acidic residues" evidence="11">
    <location>
        <begin position="343"/>
        <end position="354"/>
    </location>
</feature>
<organism evidence="13">
    <name type="scientific">Ostreococcus tauri</name>
    <name type="common">Marine green alga</name>
    <dbReference type="NCBI Taxonomy" id="70448"/>
    <lineage>
        <taxon>Eukaryota</taxon>
        <taxon>Viridiplantae</taxon>
        <taxon>Chlorophyta</taxon>
        <taxon>Mamiellophyceae</taxon>
        <taxon>Mamiellales</taxon>
        <taxon>Bathycoccaceae</taxon>
        <taxon>Ostreococcus</taxon>
    </lineage>
</organism>
<keyword evidence="4" id="KW-0597">Phosphoprotein</keyword>
<dbReference type="PROSITE" id="PS00108">
    <property type="entry name" value="PROTEIN_KINASE_ST"/>
    <property type="match status" value="1"/>
</dbReference>
<evidence type="ECO:0000256" key="7">
    <source>
        <dbReference type="ARBA" id="ARBA00022777"/>
    </source>
</evidence>
<feature type="region of interest" description="Disordered" evidence="11">
    <location>
        <begin position="331"/>
        <end position="377"/>
    </location>
</feature>
<dbReference type="eggNOG" id="KOG0659">
    <property type="taxonomic scope" value="Eukaryota"/>
</dbReference>
<dbReference type="Gene3D" id="3.30.200.20">
    <property type="entry name" value="Phosphorylase Kinase, domain 1"/>
    <property type="match status" value="1"/>
</dbReference>
<evidence type="ECO:0000256" key="1">
    <source>
        <dbReference type="ARBA" id="ARBA00006485"/>
    </source>
</evidence>
<feature type="active site" description="Proton acceptor" evidence="9">
    <location>
        <position position="152"/>
    </location>
</feature>
<keyword evidence="6 10" id="KW-0547">Nucleotide-binding</keyword>
<evidence type="ECO:0000256" key="10">
    <source>
        <dbReference type="PIRSR" id="PIRSR637770-2"/>
    </source>
</evidence>
<dbReference type="FunFam" id="1.10.510.10:FF:000097">
    <property type="entry name" value="Putative cyclin-dependent kinase 7"/>
    <property type="match status" value="1"/>
</dbReference>
<feature type="compositionally biased region" description="Polar residues" evidence="11">
    <location>
        <begin position="331"/>
        <end position="342"/>
    </location>
</feature>
<evidence type="ECO:0000256" key="8">
    <source>
        <dbReference type="ARBA" id="ARBA00022840"/>
    </source>
</evidence>
<dbReference type="GO" id="GO:0005737">
    <property type="term" value="C:cytoplasm"/>
    <property type="evidence" value="ECO:0007669"/>
    <property type="project" value="TreeGrafter"/>
</dbReference>
<dbReference type="InterPro" id="IPR050108">
    <property type="entry name" value="CDK"/>
</dbReference>
<gene>
    <name evidence="13" type="ORF">BE221DRAFT_204707</name>
</gene>
<dbReference type="InterPro" id="IPR000719">
    <property type="entry name" value="Prot_kinase_dom"/>
</dbReference>
<keyword evidence="5" id="KW-0808">Transferase</keyword>
<reference evidence="13" key="1">
    <citation type="submission" date="2017-04" db="EMBL/GenBank/DDBJ databases">
        <title>Population genomics of picophytoplankton unveils novel chromosome hypervariability.</title>
        <authorList>
            <consortium name="DOE Joint Genome Institute"/>
            <person name="Blanc-Mathieu R."/>
            <person name="Krasovec M."/>
            <person name="Hebrard M."/>
            <person name="Yau S."/>
            <person name="Desgranges E."/>
            <person name="Martin J."/>
            <person name="Schackwitz W."/>
            <person name="Kuo A."/>
            <person name="Salin G."/>
            <person name="Donnadieu C."/>
            <person name="Desdevises Y."/>
            <person name="Sanchez-Ferandin S."/>
            <person name="Moreau H."/>
            <person name="Rivals E."/>
            <person name="Grigoriev I.V."/>
            <person name="Grimsley N."/>
            <person name="Eyre-Walker A."/>
            <person name="Piganeau G."/>
        </authorList>
    </citation>
    <scope>NUCLEOTIDE SEQUENCE [LARGE SCALE GENOMIC DNA]</scope>
    <source>
        <strain evidence="13">RCC 1115</strain>
    </source>
</reference>
<evidence type="ECO:0000256" key="6">
    <source>
        <dbReference type="ARBA" id="ARBA00022741"/>
    </source>
</evidence>
<sequence>MERYERGRTLGEGTYGVVHEARVKEVRTRARSNARRAGRSTADDRGVTPSQTNEVVAIKKIRLGKLKEGVNFTAIREIKLLQEIKHEHVIELVDVFAHKKNLNLVFEYCGGDLEMVIKDKATPLSAGEVKSYARMTLRAVAHCHENWVLHRDLKPNNLLIAPNGCLKLADFGLARIFGSPDRRFTHQVFARWYRAPELLLGSKTYGPGVDVWAVGCILAELMLRKPFFAGSSDIDQLGKVYAALGTPTETNWPGVSALPDFIEFIYVPPPNLHDTFPNETNESLDLLKRMLEYDPNKRITAAQALEHPYFHTKPAPIPFEELPKRFATKNFTQHASGGTSPSREAKTGEKRRLEDADEAPDSTDPNFRPKLGDADREALRGRKGALDAAFADVEGDD</sequence>
<dbReference type="GO" id="GO:0045944">
    <property type="term" value="P:positive regulation of transcription by RNA polymerase II"/>
    <property type="evidence" value="ECO:0007669"/>
    <property type="project" value="TreeGrafter"/>
</dbReference>
<evidence type="ECO:0000256" key="4">
    <source>
        <dbReference type="ARBA" id="ARBA00022553"/>
    </source>
</evidence>
<evidence type="ECO:0000256" key="2">
    <source>
        <dbReference type="ARBA" id="ARBA00012409"/>
    </source>
</evidence>
<dbReference type="InterPro" id="IPR037770">
    <property type="entry name" value="CDK7"/>
</dbReference>
<dbReference type="Proteomes" id="UP000195557">
    <property type="component" value="Unassembled WGS sequence"/>
</dbReference>
<dbReference type="EC" id="2.7.11.23" evidence="2"/>
<dbReference type="GO" id="GO:0005524">
    <property type="term" value="F:ATP binding"/>
    <property type="evidence" value="ECO:0007669"/>
    <property type="project" value="UniProtKB-KW"/>
</dbReference>
<dbReference type="CDD" id="cd07841">
    <property type="entry name" value="STKc_CDK7"/>
    <property type="match status" value="1"/>
</dbReference>
<dbReference type="GO" id="GO:0008353">
    <property type="term" value="F:RNA polymerase II CTD heptapeptide repeat kinase activity"/>
    <property type="evidence" value="ECO:0007669"/>
    <property type="project" value="UniProtKB-EC"/>
</dbReference>
<evidence type="ECO:0000256" key="5">
    <source>
        <dbReference type="ARBA" id="ARBA00022679"/>
    </source>
</evidence>
<keyword evidence="7 13" id="KW-0418">Kinase</keyword>
<protein>
    <recommendedName>
        <fullName evidence="2">[RNA-polymerase]-subunit kinase</fullName>
        <ecNumber evidence="2">2.7.11.23</ecNumber>
    </recommendedName>
</protein>
<evidence type="ECO:0000259" key="12">
    <source>
        <dbReference type="PROSITE" id="PS50011"/>
    </source>
</evidence>
<evidence type="ECO:0000256" key="9">
    <source>
        <dbReference type="PIRSR" id="PIRSR637770-1"/>
    </source>
</evidence>
<keyword evidence="3" id="KW-0723">Serine/threonine-protein kinase</keyword>
<dbReference type="SMART" id="SM00220">
    <property type="entry name" value="S_TKc"/>
    <property type="match status" value="1"/>
</dbReference>
<feature type="binding site" evidence="10">
    <location>
        <position position="59"/>
    </location>
    <ligand>
        <name>ATP</name>
        <dbReference type="ChEBI" id="CHEBI:30616"/>
    </ligand>
</feature>
<comment type="similarity">
    <text evidence="1">Belongs to the protein kinase superfamily. CMGC Ser/Thr protein kinase family. CDC2/CDKX subfamily.</text>
</comment>